<name>A0A4Y3WLP8_9PSEU</name>
<evidence type="ECO:0000259" key="2">
    <source>
        <dbReference type="Pfam" id="PF01636"/>
    </source>
</evidence>
<feature type="region of interest" description="Disordered" evidence="1">
    <location>
        <begin position="1"/>
        <end position="57"/>
    </location>
</feature>
<gene>
    <name evidence="3" type="ORF">PHY01_05890</name>
</gene>
<dbReference type="Proteomes" id="UP000320338">
    <property type="component" value="Unassembled WGS sequence"/>
</dbReference>
<dbReference type="InterPro" id="IPR052898">
    <property type="entry name" value="ACAD10-like"/>
</dbReference>
<dbReference type="AlphaFoldDB" id="A0A4Y3WLP8"/>
<dbReference type="InterPro" id="IPR041726">
    <property type="entry name" value="ACAD10_11_N"/>
</dbReference>
<protein>
    <submittedName>
        <fullName evidence="3">Acyl-CoA dehydrogenase</fullName>
    </submittedName>
</protein>
<dbReference type="Gene3D" id="3.30.200.20">
    <property type="entry name" value="Phosphorylase Kinase, domain 1"/>
    <property type="match status" value="1"/>
</dbReference>
<dbReference type="Gene3D" id="3.90.1200.10">
    <property type="match status" value="1"/>
</dbReference>
<dbReference type="Pfam" id="PF01636">
    <property type="entry name" value="APH"/>
    <property type="match status" value="1"/>
</dbReference>
<dbReference type="InterPro" id="IPR002575">
    <property type="entry name" value="Aminoglycoside_PTrfase"/>
</dbReference>
<dbReference type="SUPFAM" id="SSF56112">
    <property type="entry name" value="Protein kinase-like (PK-like)"/>
    <property type="match status" value="1"/>
</dbReference>
<accession>A0A4Y3WLP8</accession>
<dbReference type="OrthoDB" id="3806873at2"/>
<dbReference type="PANTHER" id="PTHR47829">
    <property type="entry name" value="HYDROLASE, PUTATIVE (AFU_ORTHOLOGUE AFUA_1G12880)-RELATED"/>
    <property type="match status" value="1"/>
</dbReference>
<evidence type="ECO:0000256" key="1">
    <source>
        <dbReference type="SAM" id="MobiDB-lite"/>
    </source>
</evidence>
<dbReference type="CDD" id="cd05154">
    <property type="entry name" value="ACAD10_11_N-like"/>
    <property type="match status" value="1"/>
</dbReference>
<evidence type="ECO:0000313" key="4">
    <source>
        <dbReference type="Proteomes" id="UP000320338"/>
    </source>
</evidence>
<sequence>MRQPPASAGDQSLGATGRGRARGLGSLFVTEPAASGPDPHGPVPGADPGTVGPWLAERLGDPRWKDCALSPIGAGRSNLTYRVTSPAGAVVLRRPPVGEVAATAHDMGRERRVISGLAGTPVPVPRVLAWSESGPPVDAPCFVMELVDGVVPLGELPAGWAESEADRGRAGQALVDVLVALHAVDPDAVGLGDFGRPEGFMARQVRRWGTQWDAARESGGAVEQSTADALTGLAERLAASVPTTQRHTIVHGDYRIDNCLFDATDPGRIRAVLDWELSTLGDPLADLGLLLVYWHEADDGALWRGAQHLSSPTRLPGFPTRAQVAAAYAAGSGLDLEPLPWYVAFGTFKLAVVLAGILARVHAGMVPASMADGLDGAVDPLVALGEHVLAHGLGAGDR</sequence>
<dbReference type="InterPro" id="IPR011009">
    <property type="entry name" value="Kinase-like_dom_sf"/>
</dbReference>
<keyword evidence="4" id="KW-1185">Reference proteome</keyword>
<feature type="domain" description="Aminoglycoside phosphotransferase" evidence="2">
    <location>
        <begin position="69"/>
        <end position="304"/>
    </location>
</feature>
<reference evidence="3 4" key="1">
    <citation type="submission" date="2019-06" db="EMBL/GenBank/DDBJ databases">
        <title>Whole genome shotgun sequence of Pseudonocardia hydrocarbonoxydans NBRC 14498.</title>
        <authorList>
            <person name="Hosoyama A."/>
            <person name="Uohara A."/>
            <person name="Ohji S."/>
            <person name="Ichikawa N."/>
        </authorList>
    </citation>
    <scope>NUCLEOTIDE SEQUENCE [LARGE SCALE GENOMIC DNA]</scope>
    <source>
        <strain evidence="3 4">NBRC 14498</strain>
    </source>
</reference>
<dbReference type="PANTHER" id="PTHR47829:SF1">
    <property type="entry name" value="HAD FAMILY PHOSPHATASE"/>
    <property type="match status" value="1"/>
</dbReference>
<dbReference type="EMBL" id="BJNG01000005">
    <property type="protein sequence ID" value="GEC18306.1"/>
    <property type="molecule type" value="Genomic_DNA"/>
</dbReference>
<proteinExistence type="predicted"/>
<comment type="caution">
    <text evidence="3">The sequence shown here is derived from an EMBL/GenBank/DDBJ whole genome shotgun (WGS) entry which is preliminary data.</text>
</comment>
<evidence type="ECO:0000313" key="3">
    <source>
        <dbReference type="EMBL" id="GEC18306.1"/>
    </source>
</evidence>
<organism evidence="3 4">
    <name type="scientific">Pseudonocardia hydrocarbonoxydans</name>
    <dbReference type="NCBI Taxonomy" id="76726"/>
    <lineage>
        <taxon>Bacteria</taxon>
        <taxon>Bacillati</taxon>
        <taxon>Actinomycetota</taxon>
        <taxon>Actinomycetes</taxon>
        <taxon>Pseudonocardiales</taxon>
        <taxon>Pseudonocardiaceae</taxon>
        <taxon>Pseudonocardia</taxon>
    </lineage>
</organism>